<evidence type="ECO:0000313" key="4">
    <source>
        <dbReference type="Proteomes" id="UP000706891"/>
    </source>
</evidence>
<dbReference type="SUPFAM" id="SSF51430">
    <property type="entry name" value="NAD(P)-linked oxidoreductase"/>
    <property type="match status" value="1"/>
</dbReference>
<dbReference type="InterPro" id="IPR036812">
    <property type="entry name" value="NAD(P)_OxRdtase_dom_sf"/>
</dbReference>
<gene>
    <name evidence="3" type="ORF">H6A34_09345</name>
</gene>
<dbReference type="PANTHER" id="PTHR43625:SF77">
    <property type="entry name" value="ALDO-KETO REDUCTASE"/>
    <property type="match status" value="1"/>
</dbReference>
<accession>A0A939B653</accession>
<dbReference type="GO" id="GO:0016491">
    <property type="term" value="F:oxidoreductase activity"/>
    <property type="evidence" value="ECO:0007669"/>
    <property type="project" value="UniProtKB-KW"/>
</dbReference>
<keyword evidence="1" id="KW-0560">Oxidoreductase</keyword>
<reference evidence="3" key="2">
    <citation type="journal article" date="2021" name="Sci. Rep.">
        <title>The distribution of antibiotic resistance genes in chicken gut microbiota commensals.</title>
        <authorList>
            <person name="Juricova H."/>
            <person name="Matiasovicova J."/>
            <person name="Kubasova T."/>
            <person name="Cejkova D."/>
            <person name="Rychlik I."/>
        </authorList>
    </citation>
    <scope>NUCLEOTIDE SEQUENCE</scope>
    <source>
        <strain evidence="3">An824</strain>
    </source>
</reference>
<dbReference type="Pfam" id="PF00248">
    <property type="entry name" value="Aldo_ket_red"/>
    <property type="match status" value="1"/>
</dbReference>
<dbReference type="PANTHER" id="PTHR43625">
    <property type="entry name" value="AFLATOXIN B1 ALDEHYDE REDUCTASE"/>
    <property type="match status" value="1"/>
</dbReference>
<dbReference type="InterPro" id="IPR023210">
    <property type="entry name" value="NADP_OxRdtase_dom"/>
</dbReference>
<feature type="domain" description="NADP-dependent oxidoreductase" evidence="2">
    <location>
        <begin position="16"/>
        <end position="315"/>
    </location>
</feature>
<protein>
    <submittedName>
        <fullName evidence="3">Aldo/keto reductase</fullName>
    </submittedName>
</protein>
<dbReference type="RefSeq" id="WP_205105127.1">
    <property type="nucleotide sequence ID" value="NZ_JACJJG010000052.1"/>
</dbReference>
<dbReference type="Gene3D" id="3.20.20.100">
    <property type="entry name" value="NADP-dependent oxidoreductase domain"/>
    <property type="match status" value="1"/>
</dbReference>
<name>A0A939B653_9BACT</name>
<proteinExistence type="predicted"/>
<sequence>MKTRTLGKQGLEVSAVGLGCMGFTQSYPPYPDKNEAIKVIREAVDLGVTLFDTAEVYSFFKNEALVGEALEPVRDRVVIATKFGYDLNHDFDLGGTARPVSLSSKPETIRHAVEGSLRRLRTDHIDLYYQHRVDPDTPIEIVADTVASLIREGKVLHWGLSEAAPATVRRAHAVCPLTAVQSEYSLWYRQPEQELLPTLEELGIGFVPFSPLGKAMLTGRFNRDTKFDKTDFRSAIPRFSPDNLQHNVALVEYVEQIATQKHTTPARIAIGWLLAQRPWIVPIPGTKRIERVKENIGGADITFTDDELADIRRHLDGIEITGARYPEDQEALTNK</sequence>
<reference evidence="3" key="1">
    <citation type="submission" date="2020-08" db="EMBL/GenBank/DDBJ databases">
        <authorList>
            <person name="Cejkova D."/>
            <person name="Kubasova T."/>
            <person name="Jahodarova E."/>
            <person name="Rychlik I."/>
        </authorList>
    </citation>
    <scope>NUCLEOTIDE SEQUENCE</scope>
    <source>
        <strain evidence="3">An824</strain>
    </source>
</reference>
<evidence type="ECO:0000256" key="1">
    <source>
        <dbReference type="ARBA" id="ARBA00023002"/>
    </source>
</evidence>
<dbReference type="Proteomes" id="UP000706891">
    <property type="component" value="Unassembled WGS sequence"/>
</dbReference>
<keyword evidence="4" id="KW-1185">Reference proteome</keyword>
<evidence type="ECO:0000313" key="3">
    <source>
        <dbReference type="EMBL" id="MBM6674079.1"/>
    </source>
</evidence>
<dbReference type="AlphaFoldDB" id="A0A939B653"/>
<dbReference type="GO" id="GO:0005737">
    <property type="term" value="C:cytoplasm"/>
    <property type="evidence" value="ECO:0007669"/>
    <property type="project" value="TreeGrafter"/>
</dbReference>
<organism evidence="3 4">
    <name type="scientific">Marseilla massiliensis</name>
    <dbReference type="NCBI Taxonomy" id="1841864"/>
    <lineage>
        <taxon>Bacteria</taxon>
        <taxon>Pseudomonadati</taxon>
        <taxon>Bacteroidota</taxon>
        <taxon>Bacteroidia</taxon>
        <taxon>Bacteroidales</taxon>
        <taxon>Prevotellaceae</taxon>
        <taxon>Marseilla</taxon>
    </lineage>
</organism>
<dbReference type="EMBL" id="JACJJG010000052">
    <property type="protein sequence ID" value="MBM6674079.1"/>
    <property type="molecule type" value="Genomic_DNA"/>
</dbReference>
<evidence type="ECO:0000259" key="2">
    <source>
        <dbReference type="Pfam" id="PF00248"/>
    </source>
</evidence>
<dbReference type="InterPro" id="IPR050791">
    <property type="entry name" value="Aldo-Keto_reductase"/>
</dbReference>
<dbReference type="CDD" id="cd19078">
    <property type="entry name" value="AKR_AKR13C1_2"/>
    <property type="match status" value="1"/>
</dbReference>
<comment type="caution">
    <text evidence="3">The sequence shown here is derived from an EMBL/GenBank/DDBJ whole genome shotgun (WGS) entry which is preliminary data.</text>
</comment>